<feature type="site" description="Could play a key role in the communication between the regulatory and the substrate sites" evidence="9">
    <location>
        <position position="59"/>
    </location>
</feature>
<feature type="domain" description="Glucose-1-phosphate adenylyltransferase/Bifunctional protein GlmU-like C-terminal hexapeptide" evidence="11">
    <location>
        <begin position="294"/>
        <end position="402"/>
    </location>
</feature>
<comment type="catalytic activity">
    <reaction evidence="9">
        <text>alpha-D-glucose 1-phosphate + ATP + H(+) = ADP-alpha-D-glucose + diphosphate</text>
        <dbReference type="Rhea" id="RHEA:12120"/>
        <dbReference type="ChEBI" id="CHEBI:15378"/>
        <dbReference type="ChEBI" id="CHEBI:30616"/>
        <dbReference type="ChEBI" id="CHEBI:33019"/>
        <dbReference type="ChEBI" id="CHEBI:57498"/>
        <dbReference type="ChEBI" id="CHEBI:58601"/>
        <dbReference type="EC" id="2.7.7.27"/>
    </reaction>
</comment>
<keyword evidence="5 9" id="KW-0547">Nucleotide-binding</keyword>
<dbReference type="Gene3D" id="2.160.10.10">
    <property type="entry name" value="Hexapeptide repeat proteins"/>
    <property type="match status" value="1"/>
</dbReference>
<dbReference type="SUPFAM" id="SSF53448">
    <property type="entry name" value="Nucleotide-diphospho-sugar transferases"/>
    <property type="match status" value="1"/>
</dbReference>
<feature type="site" description="Could play a key role in the communication between the regulatory and the substrate sites" evidence="9">
    <location>
        <position position="97"/>
    </location>
</feature>
<feature type="domain" description="Nucleotidyl transferase" evidence="10">
    <location>
        <begin position="7"/>
        <end position="271"/>
    </location>
</feature>
<protein>
    <recommendedName>
        <fullName evidence="9">Glucose-1-phosphate adenylyltransferase</fullName>
        <ecNumber evidence="9">2.7.7.27</ecNumber>
    </recommendedName>
    <alternativeName>
        <fullName evidence="9">ADP-glucose pyrophosphorylase</fullName>
        <shortName evidence="9">ADPGlc PPase</shortName>
    </alternativeName>
    <alternativeName>
        <fullName evidence="9">ADP-glucose synthase</fullName>
    </alternativeName>
</protein>
<dbReference type="GO" id="GO:0005524">
    <property type="term" value="F:ATP binding"/>
    <property type="evidence" value="ECO:0007669"/>
    <property type="project" value="UniProtKB-KW"/>
</dbReference>
<keyword evidence="8 9" id="KW-0119">Carbohydrate metabolism</keyword>
<keyword evidence="6 9" id="KW-0067">ATP-binding</keyword>
<evidence type="ECO:0000256" key="8">
    <source>
        <dbReference type="ARBA" id="ARBA00023277"/>
    </source>
</evidence>
<proteinExistence type="inferred from homology"/>
<dbReference type="InterPro" id="IPR011831">
    <property type="entry name" value="ADP-Glc_PPase"/>
</dbReference>
<comment type="subunit">
    <text evidence="9">Homotetramer.</text>
</comment>
<dbReference type="Proteomes" id="UP000176992">
    <property type="component" value="Unassembled WGS sequence"/>
</dbReference>
<dbReference type="EMBL" id="MFIV01000030">
    <property type="protein sequence ID" value="OGF99300.1"/>
    <property type="molecule type" value="Genomic_DNA"/>
</dbReference>
<dbReference type="PANTHER" id="PTHR43523">
    <property type="entry name" value="GLUCOSE-1-PHOSPHATE ADENYLYLTRANSFERASE-RELATED"/>
    <property type="match status" value="1"/>
</dbReference>
<dbReference type="PROSITE" id="PS00809">
    <property type="entry name" value="ADP_GLC_PYROPHOSPH_2"/>
    <property type="match status" value="1"/>
</dbReference>
<keyword evidence="7 9" id="KW-0320">Glycogen biosynthesis</keyword>
<feature type="binding site" evidence="9">
    <location>
        <position position="98"/>
    </location>
    <ligand>
        <name>alpha-D-glucose 1-phosphate</name>
        <dbReference type="ChEBI" id="CHEBI:58601"/>
    </ligand>
</feature>
<reference evidence="12 13" key="1">
    <citation type="journal article" date="2016" name="Nat. Commun.">
        <title>Thousands of microbial genomes shed light on interconnected biogeochemical processes in an aquifer system.</title>
        <authorList>
            <person name="Anantharaman K."/>
            <person name="Brown C.T."/>
            <person name="Hug L.A."/>
            <person name="Sharon I."/>
            <person name="Castelle C.J."/>
            <person name="Probst A.J."/>
            <person name="Thomas B.C."/>
            <person name="Singh A."/>
            <person name="Wilkins M.J."/>
            <person name="Karaoz U."/>
            <person name="Brodie E.L."/>
            <person name="Williams K.H."/>
            <person name="Hubbard S.S."/>
            <person name="Banfield J.F."/>
        </authorList>
    </citation>
    <scope>NUCLEOTIDE SEQUENCE [LARGE SCALE GENOMIC DNA]</scope>
</reference>
<organism evidence="12 13">
    <name type="scientific">Candidatus Glassbacteria bacterium GWA2_58_10</name>
    <dbReference type="NCBI Taxonomy" id="1817865"/>
    <lineage>
        <taxon>Bacteria</taxon>
        <taxon>Candidatus Glassiibacteriota</taxon>
    </lineage>
</organism>
<dbReference type="NCBIfam" id="TIGR02091">
    <property type="entry name" value="glgC"/>
    <property type="match status" value="1"/>
</dbReference>
<dbReference type="GO" id="GO:0005978">
    <property type="term" value="P:glycogen biosynthetic process"/>
    <property type="evidence" value="ECO:0007669"/>
    <property type="project" value="UniProtKB-UniRule"/>
</dbReference>
<evidence type="ECO:0000313" key="12">
    <source>
        <dbReference type="EMBL" id="OGF99300.1"/>
    </source>
</evidence>
<comment type="caution">
    <text evidence="9">Lacks conserved residue(s) required for the propagation of feature annotation.</text>
</comment>
<evidence type="ECO:0000256" key="2">
    <source>
        <dbReference type="ARBA" id="ARBA00022600"/>
    </source>
</evidence>
<evidence type="ECO:0000256" key="9">
    <source>
        <dbReference type="HAMAP-Rule" id="MF_00624"/>
    </source>
</evidence>
<dbReference type="GO" id="GO:0008878">
    <property type="term" value="F:glucose-1-phosphate adenylyltransferase activity"/>
    <property type="evidence" value="ECO:0007669"/>
    <property type="project" value="UniProtKB-UniRule"/>
</dbReference>
<keyword evidence="3 9" id="KW-0808">Transferase</keyword>
<comment type="pathway">
    <text evidence="9">Glycan biosynthesis; glycogen biosynthesis.</text>
</comment>
<dbReference type="InterPro" id="IPR029044">
    <property type="entry name" value="Nucleotide-diphossugar_trans"/>
</dbReference>
<comment type="caution">
    <text evidence="12">The sequence shown here is derived from an EMBL/GenBank/DDBJ whole genome shotgun (WGS) entry which is preliminary data.</text>
</comment>
<dbReference type="EC" id="2.7.7.27" evidence="9"/>
<evidence type="ECO:0000259" key="10">
    <source>
        <dbReference type="Pfam" id="PF00483"/>
    </source>
</evidence>
<dbReference type="HAMAP" id="MF_00624">
    <property type="entry name" value="GlgC"/>
    <property type="match status" value="1"/>
</dbReference>
<evidence type="ECO:0000256" key="3">
    <source>
        <dbReference type="ARBA" id="ARBA00022679"/>
    </source>
</evidence>
<dbReference type="NCBIfam" id="NF002023">
    <property type="entry name" value="PRK00844.1"/>
    <property type="match status" value="1"/>
</dbReference>
<dbReference type="Gene3D" id="3.90.550.10">
    <property type="entry name" value="Spore Coat Polysaccharide Biosynthesis Protein SpsA, Chain A"/>
    <property type="match status" value="1"/>
</dbReference>
<comment type="function">
    <text evidence="9">Involved in the biosynthesis of ADP-glucose, a building block required for the elongation reactions to produce glycogen. Catalyzes the reaction between ATP and alpha-D-glucose 1-phosphate (G1P) to produce pyrophosphate and ADP-Glc.</text>
</comment>
<dbReference type="CDD" id="cd02508">
    <property type="entry name" value="ADP_Glucose_PP"/>
    <property type="match status" value="1"/>
</dbReference>
<dbReference type="InterPro" id="IPR005835">
    <property type="entry name" value="NTP_transferase_dom"/>
</dbReference>
<evidence type="ECO:0000256" key="7">
    <source>
        <dbReference type="ARBA" id="ARBA00023056"/>
    </source>
</evidence>
<dbReference type="Pfam" id="PF00483">
    <property type="entry name" value="NTP_transferase"/>
    <property type="match status" value="1"/>
</dbReference>
<dbReference type="Pfam" id="PF24894">
    <property type="entry name" value="Hexapep_GlmU"/>
    <property type="match status" value="1"/>
</dbReference>
<dbReference type="AlphaFoldDB" id="A0A1F5YGK0"/>
<dbReference type="InterPro" id="IPR056818">
    <property type="entry name" value="GlmU/GlgC-like_hexapep"/>
</dbReference>
<evidence type="ECO:0000256" key="1">
    <source>
        <dbReference type="ARBA" id="ARBA00010443"/>
    </source>
</evidence>
<evidence type="ECO:0000256" key="4">
    <source>
        <dbReference type="ARBA" id="ARBA00022695"/>
    </source>
</evidence>
<dbReference type="CDD" id="cd04651">
    <property type="entry name" value="LbH_G1P_AT_C"/>
    <property type="match status" value="1"/>
</dbReference>
<dbReference type="UniPathway" id="UPA00164"/>
<dbReference type="InterPro" id="IPR011004">
    <property type="entry name" value="Trimer_LpxA-like_sf"/>
</dbReference>
<dbReference type="SUPFAM" id="SSF51161">
    <property type="entry name" value="Trimeric LpxA-like enzymes"/>
    <property type="match status" value="1"/>
</dbReference>
<dbReference type="NCBIfam" id="NF001947">
    <property type="entry name" value="PRK00725.1"/>
    <property type="match status" value="1"/>
</dbReference>
<dbReference type="InterPro" id="IPR005836">
    <property type="entry name" value="ADP_Glu_pyroP_CS"/>
</dbReference>
<feature type="binding site" evidence="9">
    <location>
        <position position="164"/>
    </location>
    <ligand>
        <name>alpha-D-glucose 1-phosphate</name>
        <dbReference type="ChEBI" id="CHEBI:58601"/>
    </ligand>
</feature>
<name>A0A1F5YGK0_9BACT</name>
<dbReference type="InterPro" id="IPR023049">
    <property type="entry name" value="GlgC_bac"/>
</dbReference>
<sequence length="409" mass="46070">MSKDLLTVILAGGRGERLYPLTKSRSKPAVPFGGIYRIIDFTLSNCLNSGLRRIKVLCQYMSHSLDRHLKEGWNVFCRELGEYIDSVTPQQQFSEGWYRGTADALYQNIYLLDQLRPRYVLILSGDHIYRMDYAEMIKFHLEMRAELTVATVQVETSLAANQLGVLQVEPDGRIVDFEEKPAQPKPSPFNPDQALVNMGIYIFDTEILVRNVVADAKKDTRHDFGRDIIPAMIPSFRCYAYNFADESGGDILYWRDIGTIENYYQASMDLLSHNPRFNLYDPEWPIRTYMGQYPPAKLIRAEPAPGKKGHLGRARNSIISPGCIIDGAEVSNCVLSPGVHIGPDALVEDSIIMDNTNIGGNCKVRRAVIDKQAKIDPGKTVGYNPEQDSRHFMLSESGLVLIPKGFELS</sequence>
<evidence type="ECO:0000256" key="6">
    <source>
        <dbReference type="ARBA" id="ARBA00022840"/>
    </source>
</evidence>
<keyword evidence="2 9" id="KW-0321">Glycogen metabolism</keyword>
<evidence type="ECO:0000313" key="13">
    <source>
        <dbReference type="Proteomes" id="UP000176992"/>
    </source>
</evidence>
<accession>A0A1F5YGK0</accession>
<comment type="similarity">
    <text evidence="1 9">Belongs to the bacterial/plant glucose-1-phosphate adenylyltransferase family.</text>
</comment>
<dbReference type="PANTHER" id="PTHR43523:SF2">
    <property type="entry name" value="GLUCOSE-1-PHOSPHATE ADENYLYLTRANSFERASE"/>
    <property type="match status" value="1"/>
</dbReference>
<keyword evidence="4 9" id="KW-0548">Nucleotidyltransferase</keyword>
<gene>
    <name evidence="9" type="primary">glgC</name>
    <name evidence="12" type="ORF">A2Z86_07490</name>
</gene>
<evidence type="ECO:0000259" key="11">
    <source>
        <dbReference type="Pfam" id="PF24894"/>
    </source>
</evidence>
<feature type="binding site" evidence="9">
    <location>
        <begin position="179"/>
        <end position="180"/>
    </location>
    <ligand>
        <name>alpha-D-glucose 1-phosphate</name>
        <dbReference type="ChEBI" id="CHEBI:58601"/>
    </ligand>
</feature>
<evidence type="ECO:0000256" key="5">
    <source>
        <dbReference type="ARBA" id="ARBA00022741"/>
    </source>
</evidence>